<reference evidence="1 2" key="1">
    <citation type="submission" date="2023-05" db="EMBL/GenBank/DDBJ databases">
        <title>A 100% complete, gapless, phased diploid assembly of the Scenedesmus obliquus UTEX 3031 genome.</title>
        <authorList>
            <person name="Biondi T.C."/>
            <person name="Hanschen E.R."/>
            <person name="Kwon T."/>
            <person name="Eng W."/>
            <person name="Kruse C.P.S."/>
            <person name="Koehler S.I."/>
            <person name="Kunde Y."/>
            <person name="Gleasner C.D."/>
            <person name="You Mak K.T."/>
            <person name="Polle J."/>
            <person name="Hovde B.T."/>
            <person name="Starkenburg S.R."/>
        </authorList>
    </citation>
    <scope>NUCLEOTIDE SEQUENCE [LARGE SCALE GENOMIC DNA]</scope>
    <source>
        <strain evidence="1 2">DOE0152z</strain>
    </source>
</reference>
<dbReference type="EMBL" id="CP126211">
    <property type="protein sequence ID" value="WIA13539.1"/>
    <property type="molecule type" value="Genomic_DNA"/>
</dbReference>
<gene>
    <name evidence="1" type="ORF">OEZ85_007111</name>
</gene>
<keyword evidence="2" id="KW-1185">Reference proteome</keyword>
<proteinExistence type="predicted"/>
<name>A0ABY8TWL5_TETOB</name>
<accession>A0ABY8TWL5</accession>
<organism evidence="1 2">
    <name type="scientific">Tetradesmus obliquus</name>
    <name type="common">Green alga</name>
    <name type="synonym">Acutodesmus obliquus</name>
    <dbReference type="NCBI Taxonomy" id="3088"/>
    <lineage>
        <taxon>Eukaryota</taxon>
        <taxon>Viridiplantae</taxon>
        <taxon>Chlorophyta</taxon>
        <taxon>core chlorophytes</taxon>
        <taxon>Chlorophyceae</taxon>
        <taxon>CS clade</taxon>
        <taxon>Sphaeropleales</taxon>
        <taxon>Scenedesmaceae</taxon>
        <taxon>Tetradesmus</taxon>
    </lineage>
</organism>
<protein>
    <submittedName>
        <fullName evidence="1">Uncharacterized protein</fullName>
    </submittedName>
</protein>
<evidence type="ECO:0000313" key="2">
    <source>
        <dbReference type="Proteomes" id="UP001244341"/>
    </source>
</evidence>
<sequence>MVANPVSAAEPGLFGLLDHYGLPDELALQVAEALEGLGSDQQQQQQQQQQHAERLARFAADYAQVRLWAGRGKAGLVQAAVARLVRNALG</sequence>
<dbReference type="Proteomes" id="UP001244341">
    <property type="component" value="Chromosome 4b"/>
</dbReference>
<evidence type="ECO:0000313" key="1">
    <source>
        <dbReference type="EMBL" id="WIA13539.1"/>
    </source>
</evidence>